<protein>
    <submittedName>
        <fullName evidence="2">Lanthionine synthetase C family protein</fullName>
    </submittedName>
</protein>
<accession>A0ABN1WAB8</accession>
<dbReference type="PRINTS" id="PR01950">
    <property type="entry name" value="LANCSUPER"/>
</dbReference>
<dbReference type="Proteomes" id="UP001500037">
    <property type="component" value="Unassembled WGS sequence"/>
</dbReference>
<dbReference type="Gene3D" id="1.50.10.20">
    <property type="match status" value="1"/>
</dbReference>
<dbReference type="RefSeq" id="WP_344441997.1">
    <property type="nucleotide sequence ID" value="NZ_BAAALF010000042.1"/>
</dbReference>
<dbReference type="PRINTS" id="PR01955">
    <property type="entry name" value="LANCFRANKIA"/>
</dbReference>
<dbReference type="InterPro" id="IPR007822">
    <property type="entry name" value="LANC-like"/>
</dbReference>
<proteinExistence type="predicted"/>
<dbReference type="Pfam" id="PF05147">
    <property type="entry name" value="LANC_like"/>
    <property type="match status" value="1"/>
</dbReference>
<feature type="chain" id="PRO_5046412698" evidence="1">
    <location>
        <begin position="23"/>
        <end position="401"/>
    </location>
</feature>
<name>A0ABN1WAB8_9ACTN</name>
<organism evidence="2 3">
    <name type="scientific">Kitasatospora nipponensis</name>
    <dbReference type="NCBI Taxonomy" id="258049"/>
    <lineage>
        <taxon>Bacteria</taxon>
        <taxon>Bacillati</taxon>
        <taxon>Actinomycetota</taxon>
        <taxon>Actinomycetes</taxon>
        <taxon>Kitasatosporales</taxon>
        <taxon>Streptomycetaceae</taxon>
        <taxon>Kitasatospora</taxon>
    </lineage>
</organism>
<reference evidence="2 3" key="1">
    <citation type="journal article" date="2019" name="Int. J. Syst. Evol. Microbiol.">
        <title>The Global Catalogue of Microorganisms (GCM) 10K type strain sequencing project: providing services to taxonomists for standard genome sequencing and annotation.</title>
        <authorList>
            <consortium name="The Broad Institute Genomics Platform"/>
            <consortium name="The Broad Institute Genome Sequencing Center for Infectious Disease"/>
            <person name="Wu L."/>
            <person name="Ma J."/>
        </authorList>
    </citation>
    <scope>NUCLEOTIDE SEQUENCE [LARGE SCALE GENOMIC DNA]</scope>
    <source>
        <strain evidence="2 3">JCM 13004</strain>
    </source>
</reference>
<dbReference type="SMART" id="SM01260">
    <property type="entry name" value="LANC_like"/>
    <property type="match status" value="1"/>
</dbReference>
<gene>
    <name evidence="2" type="ORF">GCM10009665_29520</name>
</gene>
<dbReference type="EMBL" id="BAAALF010000042">
    <property type="protein sequence ID" value="GAA1237447.1"/>
    <property type="molecule type" value="Genomic_DNA"/>
</dbReference>
<evidence type="ECO:0000256" key="1">
    <source>
        <dbReference type="SAM" id="SignalP"/>
    </source>
</evidence>
<evidence type="ECO:0000313" key="2">
    <source>
        <dbReference type="EMBL" id="GAA1237447.1"/>
    </source>
</evidence>
<dbReference type="SUPFAM" id="SSF158745">
    <property type="entry name" value="LanC-like"/>
    <property type="match status" value="1"/>
</dbReference>
<dbReference type="CDD" id="cd04793">
    <property type="entry name" value="LanC"/>
    <property type="match status" value="1"/>
</dbReference>
<sequence>MIRAYRVATLIADRLAWPTAVAAGPFMGALPQSLTKGTAGIALLHIERAATGHGDWDTVHRWLTAAMRTPVTSDPATGLFYGAPAIAFAVHAATIGPGAYTRALTTLDGTVARMTNQRVRDANARIDRGEHPQFAEYDLIYGLTGLGAHYRLIEPHGQLLRRILAYLVRLTEPLPDGLPGWWTDLAPSGDLSPSHPGGHGNLGMAHGITGPLALLSLALRDGISMPGQPQAIERICGWLDSWRQEGDHGPWWPEAVTLAEHRDHTTRQSGPLRPSWCYGTPGIARAQQLAGQALGQPGRRQLAVDAMAACLADPAQTNQVIDHTLCHGSAGLLQTARRMADDCGESAISDRLPRLLEQFLVHVPQPIAPGLLEGAAGLALALHAADGRPPGSPWDACLLLN</sequence>
<keyword evidence="3" id="KW-1185">Reference proteome</keyword>
<evidence type="ECO:0000313" key="3">
    <source>
        <dbReference type="Proteomes" id="UP001500037"/>
    </source>
</evidence>
<dbReference type="InterPro" id="IPR033889">
    <property type="entry name" value="LanC"/>
</dbReference>
<comment type="caution">
    <text evidence="2">The sequence shown here is derived from an EMBL/GenBank/DDBJ whole genome shotgun (WGS) entry which is preliminary data.</text>
</comment>
<keyword evidence="1" id="KW-0732">Signal</keyword>
<feature type="signal peptide" evidence="1">
    <location>
        <begin position="1"/>
        <end position="22"/>
    </location>
</feature>